<keyword evidence="3" id="KW-1185">Reference proteome</keyword>
<sequence length="779" mass="83577">MQAERQAVHAGEHPEARRRVRDAGGLRRAGRQIALGAGGVRGRGGQLRRAARVGDVGRGQGRSERGRDVHARIVRALPGRSLLRRHAPGPAVREANDRPRTGAPAHRGRQRAAEQPARGPAHARVPAGARRQAVDHETAARVPEQGAGGVPDERGGVARTGGPAPRRQADRRPGGHPAREPGGHGVREVPGLLVATCGRTAHAAEGQAVPHPDVPETRDRLREPRAPGPGLRGPAEAGRLPDRREGPQEGVRRAGAHGAQVPGRGPVRAAHGHPYAGGVEGHQGRRRADDEVLAGDPAEGAAAPRRRGERVLRETARAGGGVPEGGEPLEGSGTGRAEPREGERRPVTVSPDLESLLAAVVANPGDDTARLAYADCLQEHGNEPRAAFIRLQVEAERLHPYSNARAALEARAQALFKRHWVEWWGEVCAAVGLPTGGPPGYRAAGGAALVPRRSPGDGALPRDQCPITFRRGFPEAVSVPALAAGPGPCGSYLARWAAVSPLTELVAVGAAREPRYQWPEGEHLRTVRRLQIRQHSVDTLRAARDSPHLGALEHLTLHASWAIQPAVVAGSLAFEVAAAHAPRLRHLSAPIRPNRVAEMFARAEPFAALESLDLELFSPPWYESDQAEPLRTFVESRHVSGVRRLAFHMLDNSDDLAPLLQSRAWGRLRALDIDFGNARNRFGVLRRGNDLTGLKELRLAGVYLTAEAVRDLAAAPLLKRVKHFALFGAYENGRALLPLVDAVDPDRIETFAIGVSHFPERAANALRAKFGDRVRFLES</sequence>
<dbReference type="NCBIfam" id="TIGR02996">
    <property type="entry name" value="rpt_mate_G_obs"/>
    <property type="match status" value="1"/>
</dbReference>
<evidence type="ECO:0000313" key="3">
    <source>
        <dbReference type="Proteomes" id="UP000245802"/>
    </source>
</evidence>
<dbReference type="EMBL" id="CP025958">
    <property type="protein sequence ID" value="AWM42456.1"/>
    <property type="molecule type" value="Genomic_DNA"/>
</dbReference>
<feature type="compositionally biased region" description="Gly residues" evidence="1">
    <location>
        <begin position="36"/>
        <end position="45"/>
    </location>
</feature>
<dbReference type="InterPro" id="IPR032675">
    <property type="entry name" value="LRR_dom_sf"/>
</dbReference>
<dbReference type="Gene3D" id="3.80.10.10">
    <property type="entry name" value="Ribonuclease Inhibitor"/>
    <property type="match status" value="1"/>
</dbReference>
<feature type="compositionally biased region" description="Basic and acidic residues" evidence="1">
    <location>
        <begin position="61"/>
        <end position="71"/>
    </location>
</feature>
<feature type="compositionally biased region" description="Basic and acidic residues" evidence="1">
    <location>
        <begin position="213"/>
        <end position="225"/>
    </location>
</feature>
<feature type="region of interest" description="Disordered" evidence="1">
    <location>
        <begin position="202"/>
        <end position="348"/>
    </location>
</feature>
<organism evidence="2 3">
    <name type="scientific">Gemmata obscuriglobus</name>
    <dbReference type="NCBI Taxonomy" id="114"/>
    <lineage>
        <taxon>Bacteria</taxon>
        <taxon>Pseudomonadati</taxon>
        <taxon>Planctomycetota</taxon>
        <taxon>Planctomycetia</taxon>
        <taxon>Gemmatales</taxon>
        <taxon>Gemmataceae</taxon>
        <taxon>Gemmata</taxon>
    </lineage>
</organism>
<protein>
    <submittedName>
        <fullName evidence="2">TIGR02996 domain-containing protein</fullName>
    </submittedName>
</protein>
<feature type="compositionally biased region" description="Basic and acidic residues" evidence="1">
    <location>
        <begin position="239"/>
        <end position="252"/>
    </location>
</feature>
<evidence type="ECO:0000256" key="1">
    <source>
        <dbReference type="SAM" id="MobiDB-lite"/>
    </source>
</evidence>
<name>A0A2Z3HFA5_9BACT</name>
<dbReference type="InterPro" id="IPR014338">
    <property type="entry name" value="CHP02996_rpt-companion-dom"/>
</dbReference>
<dbReference type="AlphaFoldDB" id="A0A2Z3HFA5"/>
<feature type="compositionally biased region" description="Low complexity" evidence="1">
    <location>
        <begin position="228"/>
        <end position="238"/>
    </location>
</feature>
<feature type="compositionally biased region" description="Basic and acidic residues" evidence="1">
    <location>
        <begin position="337"/>
        <end position="346"/>
    </location>
</feature>
<proteinExistence type="predicted"/>
<reference evidence="2 3" key="1">
    <citation type="submission" date="2018-01" db="EMBL/GenBank/DDBJ databases">
        <title>G. obscuriglobus.</title>
        <authorList>
            <person name="Franke J."/>
            <person name="Blomberg W."/>
            <person name="Selmecki A."/>
        </authorList>
    </citation>
    <scope>NUCLEOTIDE SEQUENCE [LARGE SCALE GENOMIC DNA]</scope>
    <source>
        <strain evidence="2 3">DSM 5831</strain>
    </source>
</reference>
<feature type="compositionally biased region" description="Basic and acidic residues" evidence="1">
    <location>
        <begin position="1"/>
        <end position="25"/>
    </location>
</feature>
<accession>A0A2Z3HFA5</accession>
<dbReference type="Proteomes" id="UP000245802">
    <property type="component" value="Chromosome"/>
</dbReference>
<feature type="region of interest" description="Disordered" evidence="1">
    <location>
        <begin position="1"/>
        <end position="188"/>
    </location>
</feature>
<evidence type="ECO:0000313" key="2">
    <source>
        <dbReference type="EMBL" id="AWM42456.1"/>
    </source>
</evidence>
<gene>
    <name evidence="2" type="ORF">C1280_30450</name>
</gene>
<feature type="compositionally biased region" description="Basic and acidic residues" evidence="1">
    <location>
        <begin position="167"/>
        <end position="187"/>
    </location>
</feature>
<dbReference type="KEGG" id="gog:C1280_30450"/>